<evidence type="ECO:0000256" key="1">
    <source>
        <dbReference type="ARBA" id="ARBA00023015"/>
    </source>
</evidence>
<dbReference type="PROSITE" id="PS51293">
    <property type="entry name" value="SANT"/>
    <property type="match status" value="1"/>
</dbReference>
<feature type="compositionally biased region" description="Basic and acidic residues" evidence="5">
    <location>
        <begin position="581"/>
        <end position="595"/>
    </location>
</feature>
<keyword evidence="1" id="KW-0805">Transcription regulation</keyword>
<feature type="domain" description="Myb-like" evidence="6">
    <location>
        <begin position="400"/>
        <end position="450"/>
    </location>
</feature>
<feature type="domain" description="SANT" evidence="7">
    <location>
        <begin position="351"/>
        <end position="393"/>
    </location>
</feature>
<evidence type="ECO:0000256" key="4">
    <source>
        <dbReference type="ARBA" id="ARBA00023242"/>
    </source>
</evidence>
<feature type="domain" description="Myb-like" evidence="6">
    <location>
        <begin position="239"/>
        <end position="289"/>
    </location>
</feature>
<evidence type="ECO:0000256" key="3">
    <source>
        <dbReference type="ARBA" id="ARBA00023163"/>
    </source>
</evidence>
<dbReference type="Proteomes" id="UP000253551">
    <property type="component" value="Unassembled WGS sequence"/>
</dbReference>
<dbReference type="GO" id="GO:0000978">
    <property type="term" value="F:RNA polymerase II cis-regulatory region sequence-specific DNA binding"/>
    <property type="evidence" value="ECO:0007669"/>
    <property type="project" value="TreeGrafter"/>
</dbReference>
<dbReference type="Pfam" id="PF09073">
    <property type="entry name" value="BUD22"/>
    <property type="match status" value="1"/>
</dbReference>
<evidence type="ECO:0000313" key="10">
    <source>
        <dbReference type="Proteomes" id="UP000253551"/>
    </source>
</evidence>
<dbReference type="PROSITE" id="PS51294">
    <property type="entry name" value="HTH_MYB"/>
    <property type="match status" value="4"/>
</dbReference>
<feature type="domain" description="HTH myb-type" evidence="8">
    <location>
        <begin position="295"/>
        <end position="347"/>
    </location>
</feature>
<dbReference type="InterPro" id="IPR051575">
    <property type="entry name" value="Myb-like_DNA-bd"/>
</dbReference>
<dbReference type="InterPro" id="IPR015158">
    <property type="entry name" value="Bud22_dom"/>
</dbReference>
<feature type="compositionally biased region" description="Basic and acidic residues" evidence="5">
    <location>
        <begin position="493"/>
        <end position="505"/>
    </location>
</feature>
<keyword evidence="2" id="KW-0238">DNA-binding</keyword>
<keyword evidence="10" id="KW-1185">Reference proteome</keyword>
<feature type="region of interest" description="Disordered" evidence="5">
    <location>
        <begin position="566"/>
        <end position="595"/>
    </location>
</feature>
<evidence type="ECO:0000259" key="6">
    <source>
        <dbReference type="PROSITE" id="PS50090"/>
    </source>
</evidence>
<dbReference type="OrthoDB" id="2143914at2759"/>
<feature type="region of interest" description="Disordered" evidence="5">
    <location>
        <begin position="135"/>
        <end position="157"/>
    </location>
</feature>
<accession>A0A367JT90</accession>
<evidence type="ECO:0000313" key="9">
    <source>
        <dbReference type="EMBL" id="RCH93174.1"/>
    </source>
</evidence>
<dbReference type="GO" id="GO:0042796">
    <property type="term" value="P:snRNA transcription by RNA polymerase III"/>
    <property type="evidence" value="ECO:0007669"/>
    <property type="project" value="TreeGrafter"/>
</dbReference>
<feature type="domain" description="HTH myb-type" evidence="8">
    <location>
        <begin position="409"/>
        <end position="440"/>
    </location>
</feature>
<dbReference type="InterPro" id="IPR017930">
    <property type="entry name" value="Myb_dom"/>
</dbReference>
<feature type="region of interest" description="Disordered" evidence="5">
    <location>
        <begin position="452"/>
        <end position="505"/>
    </location>
</feature>
<reference evidence="9 10" key="1">
    <citation type="journal article" date="2018" name="G3 (Bethesda)">
        <title>Phylogenetic and Phylogenomic Definition of Rhizopus Species.</title>
        <authorList>
            <person name="Gryganskyi A.P."/>
            <person name="Golan J."/>
            <person name="Dolatabadi S."/>
            <person name="Mondo S."/>
            <person name="Robb S."/>
            <person name="Idnurm A."/>
            <person name="Muszewska A."/>
            <person name="Steczkiewicz K."/>
            <person name="Masonjones S."/>
            <person name="Liao H.L."/>
            <person name="Gajdeczka M.T."/>
            <person name="Anike F."/>
            <person name="Vuek A."/>
            <person name="Anishchenko I.M."/>
            <person name="Voigt K."/>
            <person name="de Hoog G.S."/>
            <person name="Smith M.E."/>
            <person name="Heitman J."/>
            <person name="Vilgalys R."/>
            <person name="Stajich J.E."/>
        </authorList>
    </citation>
    <scope>NUCLEOTIDE SEQUENCE [LARGE SCALE GENOMIC DNA]</scope>
    <source>
        <strain evidence="9 10">LSU 92-RS-03</strain>
    </source>
</reference>
<name>A0A367JT90_RHIST</name>
<dbReference type="GO" id="GO:0019185">
    <property type="term" value="C:snRNA-activating protein complex"/>
    <property type="evidence" value="ECO:0007669"/>
    <property type="project" value="TreeGrafter"/>
</dbReference>
<dbReference type="AlphaFoldDB" id="A0A367JT90"/>
<gene>
    <name evidence="9" type="primary">SNAPC4_1</name>
    <name evidence="9" type="ORF">CU098_004154</name>
</gene>
<dbReference type="CDD" id="cd00167">
    <property type="entry name" value="SANT"/>
    <property type="match status" value="3"/>
</dbReference>
<evidence type="ECO:0000259" key="7">
    <source>
        <dbReference type="PROSITE" id="PS51293"/>
    </source>
</evidence>
<feature type="compositionally biased region" description="Basic and acidic residues" evidence="5">
    <location>
        <begin position="784"/>
        <end position="795"/>
    </location>
</feature>
<organism evidence="9 10">
    <name type="scientific">Rhizopus stolonifer</name>
    <name type="common">Rhizopus nigricans</name>
    <dbReference type="NCBI Taxonomy" id="4846"/>
    <lineage>
        <taxon>Eukaryota</taxon>
        <taxon>Fungi</taxon>
        <taxon>Fungi incertae sedis</taxon>
        <taxon>Mucoromycota</taxon>
        <taxon>Mucoromycotina</taxon>
        <taxon>Mucoromycetes</taxon>
        <taxon>Mucorales</taxon>
        <taxon>Mucorineae</taxon>
        <taxon>Rhizopodaceae</taxon>
        <taxon>Rhizopus</taxon>
    </lineage>
</organism>
<evidence type="ECO:0000256" key="2">
    <source>
        <dbReference type="ARBA" id="ARBA00023125"/>
    </source>
</evidence>
<dbReference type="EMBL" id="PJQM01002733">
    <property type="protein sequence ID" value="RCH93174.1"/>
    <property type="molecule type" value="Genomic_DNA"/>
</dbReference>
<feature type="compositionally biased region" description="Acidic residues" evidence="5">
    <location>
        <begin position="738"/>
        <end position="747"/>
    </location>
</feature>
<keyword evidence="3" id="KW-0804">Transcription</keyword>
<feature type="compositionally biased region" description="Basic and acidic residues" evidence="5">
    <location>
        <begin position="693"/>
        <end position="724"/>
    </location>
</feature>
<dbReference type="InterPro" id="IPR001005">
    <property type="entry name" value="SANT/Myb"/>
</dbReference>
<dbReference type="Pfam" id="PF00249">
    <property type="entry name" value="Myb_DNA-binding"/>
    <property type="match status" value="4"/>
</dbReference>
<protein>
    <submittedName>
        <fullName evidence="9">Myblike DNAbinding domain-containing protein</fullName>
    </submittedName>
</protein>
<feature type="compositionally biased region" description="Basic and acidic residues" evidence="5">
    <location>
        <begin position="748"/>
        <end position="759"/>
    </location>
</feature>
<dbReference type="Gene3D" id="1.10.10.60">
    <property type="entry name" value="Homeodomain-like"/>
    <property type="match status" value="5"/>
</dbReference>
<dbReference type="PROSITE" id="PS50090">
    <property type="entry name" value="MYB_LIKE"/>
    <property type="match status" value="4"/>
</dbReference>
<feature type="domain" description="HTH myb-type" evidence="8">
    <location>
        <begin position="348"/>
        <end position="403"/>
    </location>
</feature>
<feature type="compositionally biased region" description="Basic and acidic residues" evidence="5">
    <location>
        <begin position="453"/>
        <end position="469"/>
    </location>
</feature>
<evidence type="ECO:0000259" key="8">
    <source>
        <dbReference type="PROSITE" id="PS51294"/>
    </source>
</evidence>
<feature type="domain" description="Myb-like" evidence="6">
    <location>
        <begin position="348"/>
        <end position="399"/>
    </location>
</feature>
<feature type="compositionally biased region" description="Basic and acidic residues" evidence="5">
    <location>
        <begin position="823"/>
        <end position="833"/>
    </location>
</feature>
<proteinExistence type="predicted"/>
<dbReference type="InterPro" id="IPR009057">
    <property type="entry name" value="Homeodomain-like_sf"/>
</dbReference>
<comment type="caution">
    <text evidence="9">The sequence shown here is derived from an EMBL/GenBank/DDBJ whole genome shotgun (WGS) entry which is preliminary data.</text>
</comment>
<dbReference type="PANTHER" id="PTHR46621:SF1">
    <property type="entry name" value="SNRNA-ACTIVATING PROTEIN COMPLEX SUBUNIT 4"/>
    <property type="match status" value="1"/>
</dbReference>
<feature type="domain" description="Myb-like" evidence="6">
    <location>
        <begin position="295"/>
        <end position="347"/>
    </location>
</feature>
<sequence>NCTHESKDDTSVHETEEMQEVLDALLELHDFEKDGSFPQEYEENYLSIVNAMCVNEELQNQVIKQIEAVDKMLEANQTLMKEASHCAVKENRFGQKFTIHQVYDDNISYFDKSELIDQEEEEDEDYNDHLVDLQSQGEEEDEEEQRDYVSNQSPLHRKAWSKHERDRLIEAIHSEAKRMISFDYMKKNEAWRIWEVDQIEKKQLELFPVSRIDWERISSIHVRTRTPTECLIQWTTQEHPSINKKPWTKQESERLSQLVDQMGLLSGQWERIANELGTNRTISQCFSHYMAAKNNANARSLKWNPEEDRKLAEAVKIFGGACNWQQIASILGGRTGQQCLHRWTKTLNPAIRRTRWTPEENELLERAVKLYGVGNWTKVQRLIPGRTDMQCRERWVNNCHPTLKSEPATQEEIELIVKLVQEHGTKWSLIARSLPGRTDNFALRAYNQWLKKQNNDEPKRARKSKETTTPKKRGRKPNPTTPKKSRKQSTLNQEKEEATVGEKTHVKAAIAAASRTKYLSHHHPEKHNLDPEALKQELYTARKLKLESKMHQARKELKTVLKKAKTAETQKQIKKIKSTRKSLEAPEDKPKKTTQDLEQFEKELEILKALELDPLVEKTLKNKLSKNATLKTQDAIKELIEQIPKSTPVDQTTQNIESRLISNSAVNAEIASIIHAFETIMFGDQEKIEKQKADELKKKKAEEEKKRKAEEEHKRPQKKSKGDTSEFMETLGGRGGGGDDDDESEDEEFKKIYEGDKKPNRAGQRQRRKKWEEMYGRKANHIASEYKKREEKRMANPDYRPKKKPVPKKPAEKQVAEPVHPSWEAKRMQEEMMSKALSGKAPSNNKIVFDDSD</sequence>
<dbReference type="SMART" id="SM00717">
    <property type="entry name" value="SANT"/>
    <property type="match status" value="5"/>
</dbReference>
<dbReference type="SUPFAM" id="SSF46689">
    <property type="entry name" value="Homeodomain-like"/>
    <property type="match status" value="3"/>
</dbReference>
<evidence type="ECO:0000256" key="5">
    <source>
        <dbReference type="SAM" id="MobiDB-lite"/>
    </source>
</evidence>
<dbReference type="GO" id="GO:0001006">
    <property type="term" value="F:RNA polymerase III type 3 promoter sequence-specific DNA binding"/>
    <property type="evidence" value="ECO:0007669"/>
    <property type="project" value="TreeGrafter"/>
</dbReference>
<keyword evidence="4" id="KW-0539">Nucleus</keyword>
<dbReference type="PANTHER" id="PTHR46621">
    <property type="entry name" value="SNRNA-ACTIVATING PROTEIN COMPLEX SUBUNIT 4"/>
    <property type="match status" value="1"/>
</dbReference>
<dbReference type="STRING" id="4846.A0A367JT90"/>
<feature type="non-terminal residue" evidence="9">
    <location>
        <position position="1"/>
    </location>
</feature>
<feature type="region of interest" description="Disordered" evidence="5">
    <location>
        <begin position="693"/>
        <end position="853"/>
    </location>
</feature>
<dbReference type="InterPro" id="IPR017884">
    <property type="entry name" value="SANT_dom"/>
</dbReference>
<feature type="domain" description="HTH myb-type" evidence="8">
    <location>
        <begin position="239"/>
        <end position="290"/>
    </location>
</feature>
<dbReference type="GO" id="GO:0042795">
    <property type="term" value="P:snRNA transcription by RNA polymerase II"/>
    <property type="evidence" value="ECO:0007669"/>
    <property type="project" value="TreeGrafter"/>
</dbReference>